<keyword evidence="1" id="KW-1133">Transmembrane helix</keyword>
<proteinExistence type="predicted"/>
<accession>A0ABP1DCB9</accession>
<protein>
    <submittedName>
        <fullName evidence="2">Uncharacterized protein</fullName>
    </submittedName>
</protein>
<feature type="transmembrane region" description="Helical" evidence="1">
    <location>
        <begin position="105"/>
        <end position="126"/>
    </location>
</feature>
<keyword evidence="3" id="KW-1185">Reference proteome</keyword>
<dbReference type="Proteomes" id="UP001497453">
    <property type="component" value="Chromosome 3"/>
</dbReference>
<evidence type="ECO:0000256" key="1">
    <source>
        <dbReference type="SAM" id="Phobius"/>
    </source>
</evidence>
<dbReference type="EMBL" id="OZ037946">
    <property type="protein sequence ID" value="CAL1704232.1"/>
    <property type="molecule type" value="Genomic_DNA"/>
</dbReference>
<keyword evidence="1" id="KW-0472">Membrane</keyword>
<keyword evidence="1" id="KW-0812">Transmembrane</keyword>
<feature type="transmembrane region" description="Helical" evidence="1">
    <location>
        <begin position="56"/>
        <end position="81"/>
    </location>
</feature>
<evidence type="ECO:0000313" key="2">
    <source>
        <dbReference type="EMBL" id="CAL1704232.1"/>
    </source>
</evidence>
<sequence length="158" mass="17229">MRPPYRLFFLTLLVCGFYASSTVVYSISVLLTGHILVLLVPMLNPRLSLFSTLKVALAGGTIVGVIHGLIVCTYCIAWVILKGRDADVDALGREMTERYKRNKTLITIMIGGLSCTTCGPLGVAALQRWRFTKSSAEACLEIGSSRVESVMAKQGAKW</sequence>
<evidence type="ECO:0000313" key="3">
    <source>
        <dbReference type="Proteomes" id="UP001497453"/>
    </source>
</evidence>
<organism evidence="2 3">
    <name type="scientific">Somion occarium</name>
    <dbReference type="NCBI Taxonomy" id="3059160"/>
    <lineage>
        <taxon>Eukaryota</taxon>
        <taxon>Fungi</taxon>
        <taxon>Dikarya</taxon>
        <taxon>Basidiomycota</taxon>
        <taxon>Agaricomycotina</taxon>
        <taxon>Agaricomycetes</taxon>
        <taxon>Polyporales</taxon>
        <taxon>Cerrenaceae</taxon>
        <taxon>Somion</taxon>
    </lineage>
</organism>
<name>A0ABP1DCB9_9APHY</name>
<reference evidence="3" key="1">
    <citation type="submission" date="2024-04" db="EMBL/GenBank/DDBJ databases">
        <authorList>
            <person name="Shaw F."/>
            <person name="Minotto A."/>
        </authorList>
    </citation>
    <scope>NUCLEOTIDE SEQUENCE [LARGE SCALE GENOMIC DNA]</scope>
</reference>
<gene>
    <name evidence="2" type="ORF">GFSPODELE1_LOCUS4912</name>
</gene>